<dbReference type="PANTHER" id="PTHR33453:SF38">
    <property type="entry name" value="DUF6598 DOMAIN-CONTAINING PROTEIN"/>
    <property type="match status" value="1"/>
</dbReference>
<dbReference type="Pfam" id="PF00161">
    <property type="entry name" value="RIP"/>
    <property type="match status" value="1"/>
</dbReference>
<comment type="caution">
    <text evidence="7">The sequence shown here is derived from an EMBL/GenBank/DDBJ whole genome shotgun (WGS) entry which is preliminary data.</text>
</comment>
<proteinExistence type="predicted"/>
<protein>
    <recommendedName>
        <fullName evidence="6">DUF6598 domain-containing protein</fullName>
    </recommendedName>
</protein>
<accession>A0ABR1UQ53</accession>
<reference evidence="7 8" key="1">
    <citation type="submission" date="2023-01" db="EMBL/GenBank/DDBJ databases">
        <title>Analysis of 21 Apiospora genomes using comparative genomics revels a genus with tremendous synthesis potential of carbohydrate active enzymes and secondary metabolites.</title>
        <authorList>
            <person name="Sorensen T."/>
        </authorList>
    </citation>
    <scope>NUCLEOTIDE SEQUENCE [LARGE SCALE GENOMIC DNA]</scope>
    <source>
        <strain evidence="7 8">CBS 114990</strain>
    </source>
</reference>
<dbReference type="InterPro" id="IPR017988">
    <property type="entry name" value="Ribosome_inactivat_prot_CS"/>
</dbReference>
<evidence type="ECO:0000313" key="8">
    <source>
        <dbReference type="Proteomes" id="UP001433268"/>
    </source>
</evidence>
<dbReference type="InterPro" id="IPR001574">
    <property type="entry name" value="Ribosome_inactivat_prot"/>
</dbReference>
<sequence length="518" mass="56884">MVQFTLNLAVDSDEGDVLYNTLITEIRNRTARGDSIDGVPILPPQVAAGGQLEFFDVNLSYTDRGTTHTVQARFRTDNLYLVGYRSANSNTWYELGHTDGGDRTLINEPNTQTVILRFGENYNGLAAAADLNLEGVPLSSSRIGVAITTLAGSETNQRPRARAILTLAFAIAEAARYQLISDFVVRSWWTESTPGPPLVSLMRSWARLSAEIQRTRNERHTFDFVEGSTGIRDFDSAIAVLGIMLLASRVSTPKRSTYDMAGALNSTYAQGQPLLEIFHVLINSIDGEKTGDLYGTITATDSVGTSRIWGHVKEEHVHIRPGSNILLEGPSRHLSAADEFYIQLDLYDHDDDPSPDDPIAQGAIAFNPLDYFTQYDVVENRTVTGKYGSVTVGYVAITDGLYARITVNLVNGDGESPADVYGDITTNNGHGQSELFGKAESEHISVSPQDKIPLSRSVVAVPTTGTLRVDAHLWDHDKVTPDDEIAAGFVEFKPDYRTCQDKSITGKYGEIKVRVEWM</sequence>
<dbReference type="GeneID" id="92052642"/>
<dbReference type="Pfam" id="PF20241">
    <property type="entry name" value="DUF6598"/>
    <property type="match status" value="1"/>
</dbReference>
<dbReference type="PANTHER" id="PTHR33453">
    <property type="match status" value="1"/>
</dbReference>
<organism evidence="7 8">
    <name type="scientific">Apiospora hydei</name>
    <dbReference type="NCBI Taxonomy" id="1337664"/>
    <lineage>
        <taxon>Eukaryota</taxon>
        <taxon>Fungi</taxon>
        <taxon>Dikarya</taxon>
        <taxon>Ascomycota</taxon>
        <taxon>Pezizomycotina</taxon>
        <taxon>Sordariomycetes</taxon>
        <taxon>Xylariomycetidae</taxon>
        <taxon>Amphisphaeriales</taxon>
        <taxon>Apiosporaceae</taxon>
        <taxon>Apiospora</taxon>
    </lineage>
</organism>
<evidence type="ECO:0000313" key="7">
    <source>
        <dbReference type="EMBL" id="KAK8061047.1"/>
    </source>
</evidence>
<dbReference type="Gene3D" id="3.40.420.10">
    <property type="entry name" value="Ricin (A subunit), domain 1"/>
    <property type="match status" value="1"/>
</dbReference>
<feature type="domain" description="DUF6598" evidence="6">
    <location>
        <begin position="274"/>
        <end position="515"/>
    </location>
</feature>
<comment type="catalytic activity">
    <reaction evidence="1">
        <text>Endohydrolysis of the N-glycosidic bond at one specific adenosine on the 28S rRNA.</text>
        <dbReference type="EC" id="3.2.2.22"/>
    </reaction>
</comment>
<gene>
    <name evidence="7" type="ORF">PG997_015268</name>
</gene>
<evidence type="ECO:0000256" key="3">
    <source>
        <dbReference type="ARBA" id="ARBA00022801"/>
    </source>
</evidence>
<keyword evidence="5" id="KW-0652">Protein synthesis inhibitor</keyword>
<dbReference type="PROSITE" id="PS00275">
    <property type="entry name" value="SHIGA_RICIN"/>
    <property type="match status" value="1"/>
</dbReference>
<evidence type="ECO:0000256" key="4">
    <source>
        <dbReference type="ARBA" id="ARBA00022821"/>
    </source>
</evidence>
<keyword evidence="8" id="KW-1185">Reference proteome</keyword>
<dbReference type="InterPro" id="IPR017989">
    <property type="entry name" value="Ribosome_inactivat_1/2"/>
</dbReference>
<dbReference type="InterPro" id="IPR046533">
    <property type="entry name" value="DUF6598"/>
</dbReference>
<dbReference type="PRINTS" id="PR00396">
    <property type="entry name" value="SHIGARICIN"/>
</dbReference>
<name>A0ABR1UQ53_9PEZI</name>
<keyword evidence="3" id="KW-0378">Hydrolase</keyword>
<keyword evidence="4" id="KW-0611">Plant defense</keyword>
<evidence type="ECO:0000256" key="1">
    <source>
        <dbReference type="ARBA" id="ARBA00000237"/>
    </source>
</evidence>
<evidence type="ECO:0000256" key="2">
    <source>
        <dbReference type="ARBA" id="ARBA00022656"/>
    </source>
</evidence>
<dbReference type="Proteomes" id="UP001433268">
    <property type="component" value="Unassembled WGS sequence"/>
</dbReference>
<dbReference type="InterPro" id="IPR016138">
    <property type="entry name" value="Ribosome_inactivat_prot_sub1"/>
</dbReference>
<keyword evidence="2" id="KW-0800">Toxin</keyword>
<dbReference type="InterPro" id="IPR036041">
    <property type="entry name" value="Ribosome-inact_prot_sf"/>
</dbReference>
<dbReference type="EMBL" id="JAQQWN010000011">
    <property type="protein sequence ID" value="KAK8061047.1"/>
    <property type="molecule type" value="Genomic_DNA"/>
</dbReference>
<evidence type="ECO:0000256" key="5">
    <source>
        <dbReference type="ARBA" id="ARBA00023193"/>
    </source>
</evidence>
<dbReference type="SUPFAM" id="SSF56371">
    <property type="entry name" value="Ribosome inactivating proteins (RIP)"/>
    <property type="match status" value="1"/>
</dbReference>
<dbReference type="RefSeq" id="XP_066660467.1">
    <property type="nucleotide sequence ID" value="XM_066819582.1"/>
</dbReference>
<evidence type="ECO:0000259" key="6">
    <source>
        <dbReference type="Pfam" id="PF20241"/>
    </source>
</evidence>